<feature type="region of interest" description="Disordered" evidence="1">
    <location>
        <begin position="267"/>
        <end position="287"/>
    </location>
</feature>
<evidence type="ECO:0000313" key="4">
    <source>
        <dbReference type="Proteomes" id="UP000271573"/>
    </source>
</evidence>
<protein>
    <recommendedName>
        <fullName evidence="5">Peptidase S26 domain-containing protein</fullName>
    </recommendedName>
</protein>
<keyword evidence="4" id="KW-1185">Reference proteome</keyword>
<reference evidence="3 4" key="1">
    <citation type="submission" date="2018-11" db="EMBL/GenBank/DDBJ databases">
        <title>Complete genome sequence of Nocardioides baekrokdamisoli strain KCTC 39748.</title>
        <authorList>
            <person name="Kang S.W."/>
            <person name="Lee K.C."/>
            <person name="Kim K.K."/>
            <person name="Kim J.S."/>
            <person name="Kim D.S."/>
            <person name="Ko S.H."/>
            <person name="Yang S.H."/>
            <person name="Shin Y.K."/>
            <person name="Lee J.S."/>
        </authorList>
    </citation>
    <scope>NUCLEOTIDE SEQUENCE [LARGE SCALE GENOMIC DNA]</scope>
    <source>
        <strain evidence="3 4">KCTC 39748</strain>
    </source>
</reference>
<feature type="transmembrane region" description="Helical" evidence="2">
    <location>
        <begin position="121"/>
        <end position="140"/>
    </location>
</feature>
<dbReference type="RefSeq" id="WP_125569885.1">
    <property type="nucleotide sequence ID" value="NZ_AP019307.1"/>
</dbReference>
<evidence type="ECO:0000256" key="2">
    <source>
        <dbReference type="SAM" id="Phobius"/>
    </source>
</evidence>
<evidence type="ECO:0008006" key="5">
    <source>
        <dbReference type="Google" id="ProtNLM"/>
    </source>
</evidence>
<evidence type="ECO:0000313" key="3">
    <source>
        <dbReference type="EMBL" id="BBH18605.1"/>
    </source>
</evidence>
<feature type="transmembrane region" description="Helical" evidence="2">
    <location>
        <begin position="241"/>
        <end position="263"/>
    </location>
</feature>
<keyword evidence="2" id="KW-0812">Transmembrane</keyword>
<keyword evidence="2" id="KW-1133">Transmembrane helix</keyword>
<proteinExistence type="predicted"/>
<feature type="transmembrane region" description="Helical" evidence="2">
    <location>
        <begin position="152"/>
        <end position="169"/>
    </location>
</feature>
<dbReference type="KEGG" id="nbe:Back2_28920"/>
<dbReference type="InterPro" id="IPR019533">
    <property type="entry name" value="Peptidase_S26"/>
</dbReference>
<evidence type="ECO:0000256" key="1">
    <source>
        <dbReference type="SAM" id="MobiDB-lite"/>
    </source>
</evidence>
<dbReference type="CDD" id="cd06530">
    <property type="entry name" value="S26_SPase_I"/>
    <property type="match status" value="1"/>
</dbReference>
<accession>A0A3G9IRL2</accession>
<dbReference type="EMBL" id="AP019307">
    <property type="protein sequence ID" value="BBH18605.1"/>
    <property type="molecule type" value="Genomic_DNA"/>
</dbReference>
<dbReference type="OrthoDB" id="4315104at2"/>
<dbReference type="Proteomes" id="UP000271573">
    <property type="component" value="Chromosome"/>
</dbReference>
<organism evidence="3 4">
    <name type="scientific">Nocardioides baekrokdamisoli</name>
    <dbReference type="NCBI Taxonomy" id="1804624"/>
    <lineage>
        <taxon>Bacteria</taxon>
        <taxon>Bacillati</taxon>
        <taxon>Actinomycetota</taxon>
        <taxon>Actinomycetes</taxon>
        <taxon>Propionibacteriales</taxon>
        <taxon>Nocardioidaceae</taxon>
        <taxon>Nocardioides</taxon>
    </lineage>
</organism>
<feature type="transmembrane region" description="Helical" evidence="2">
    <location>
        <begin position="7"/>
        <end position="26"/>
    </location>
</feature>
<keyword evidence="2" id="KW-0472">Membrane</keyword>
<sequence length="287" mass="30513">MDPWVRIVGWIVLAGVVGMLLFAGVWRVSGGRLEVVRSPSMGTVAPVGSLIWTRPVDVASLKVGDFISFHPPGAPNVTYSHRVWSINGDGTVSTKGVIPAVDPWKLRDTNLVGRVEMTWPGVGWLVVCAPIFFVAAIVIAATRRLLRRKWRLAATLVMVALAIDIALVWHKPLLNGELVASHAARTGGEASFVSTGLMPLRVTAVGGSSVVLASGEVGTVSTDVKGSDGEYHVHLDAAISWWFWVLLVLGCLAIPLYGLVVGFPPRPADPDESSNDDTDGPGNDTVA</sequence>
<dbReference type="AlphaFoldDB" id="A0A3G9IRL2"/>
<gene>
    <name evidence="3" type="ORF">Back2_28920</name>
</gene>
<dbReference type="GO" id="GO:0004252">
    <property type="term" value="F:serine-type endopeptidase activity"/>
    <property type="evidence" value="ECO:0007669"/>
    <property type="project" value="InterPro"/>
</dbReference>
<name>A0A3G9IRL2_9ACTN</name>
<dbReference type="GO" id="GO:0006465">
    <property type="term" value="P:signal peptide processing"/>
    <property type="evidence" value="ECO:0007669"/>
    <property type="project" value="InterPro"/>
</dbReference>
<feature type="compositionally biased region" description="Acidic residues" evidence="1">
    <location>
        <begin position="270"/>
        <end position="279"/>
    </location>
</feature>